<dbReference type="SUPFAM" id="SSF47203">
    <property type="entry name" value="Acyl-CoA dehydrogenase C-terminal domain-like"/>
    <property type="match status" value="1"/>
</dbReference>
<dbReference type="InterPro" id="IPR013786">
    <property type="entry name" value="AcylCoA_DH/ox_N"/>
</dbReference>
<evidence type="ECO:0000313" key="7">
    <source>
        <dbReference type="Proteomes" id="UP000184184"/>
    </source>
</evidence>
<evidence type="ECO:0000259" key="3">
    <source>
        <dbReference type="Pfam" id="PF02770"/>
    </source>
</evidence>
<dbReference type="InterPro" id="IPR037069">
    <property type="entry name" value="AcylCoA_DH/ox_N_sf"/>
</dbReference>
<proteinExistence type="predicted"/>
<evidence type="ECO:0000313" key="6">
    <source>
        <dbReference type="EMBL" id="SHM53806.1"/>
    </source>
</evidence>
<dbReference type="STRING" id="1027249.SAMN05216179_0404"/>
<dbReference type="InterPro" id="IPR046373">
    <property type="entry name" value="Acyl-CoA_Oxase/DH_mid-dom_sf"/>
</dbReference>
<dbReference type="GO" id="GO:0003995">
    <property type="term" value="F:acyl-CoA dehydrogenase activity"/>
    <property type="evidence" value="ECO:0007669"/>
    <property type="project" value="TreeGrafter"/>
</dbReference>
<dbReference type="OrthoDB" id="9785203at2"/>
<feature type="domain" description="Acyl-CoA dehydrogenase C-terminal" evidence="5">
    <location>
        <begin position="240"/>
        <end position="359"/>
    </location>
</feature>
<dbReference type="RefSeq" id="WP_073199166.1">
    <property type="nucleotide sequence ID" value="NZ_FRCZ01000001.1"/>
</dbReference>
<dbReference type="InterPro" id="IPR036250">
    <property type="entry name" value="AcylCo_DH-like_C"/>
</dbReference>
<keyword evidence="1" id="KW-0285">Flavoprotein</keyword>
<evidence type="ECO:0000259" key="5">
    <source>
        <dbReference type="Pfam" id="PF08028"/>
    </source>
</evidence>
<dbReference type="Pfam" id="PF02770">
    <property type="entry name" value="Acyl-CoA_dh_M"/>
    <property type="match status" value="1"/>
</dbReference>
<dbReference type="InterPro" id="IPR006091">
    <property type="entry name" value="Acyl-CoA_Oxase/DH_mid-dom"/>
</dbReference>
<evidence type="ECO:0000256" key="2">
    <source>
        <dbReference type="ARBA" id="ARBA00023002"/>
    </source>
</evidence>
<dbReference type="CDD" id="cd00567">
    <property type="entry name" value="ACAD"/>
    <property type="match status" value="1"/>
</dbReference>
<sequence>MTIVSENNRSYIEDVIKLSEIFAERANQVDEDALFPHENFEDIKENGLLALTVPKEYGGSGIDLVEFLQVQQQLAKGDGPTALSLGWQLGVILEQAENRNWSKENFEKVSRLIVEERALINLAQTEKATGSPSRGGIPTTIAKKEQNGWRINGAKSFTSMAVALDYSIVTVDVNQTGTKGYVLIDHSLPGVKVNETWDSISMRATKSDDLILENVFVAEDALLFEETPQKPFPKGWYLQIPAVYLGIAEAARDYAIKFASDFQPITLPHPIKEVPEVRRKIGEIELELVKAREVLYGVATKWVEHPETRSQLGAELQAAKHIVTNSANTIVDLAMRIVGARSLSAKNPLQRHFRDVRAGLHNPPTDDAIVYNLAKNVLDS</sequence>
<dbReference type="Proteomes" id="UP000184184">
    <property type="component" value="Unassembled WGS sequence"/>
</dbReference>
<protein>
    <submittedName>
        <fullName evidence="6">Acyl-CoA dehydrogenase</fullName>
    </submittedName>
</protein>
<evidence type="ECO:0000256" key="1">
    <source>
        <dbReference type="ARBA" id="ARBA00022630"/>
    </source>
</evidence>
<dbReference type="AlphaFoldDB" id="A0A1M7JLG2"/>
<dbReference type="Gene3D" id="1.10.540.10">
    <property type="entry name" value="Acyl-CoA dehydrogenase/oxidase, N-terminal domain"/>
    <property type="match status" value="1"/>
</dbReference>
<reference evidence="6 7" key="1">
    <citation type="submission" date="2016-11" db="EMBL/GenBank/DDBJ databases">
        <authorList>
            <person name="Jaros S."/>
            <person name="Januszkiewicz K."/>
            <person name="Wedrychowicz H."/>
        </authorList>
    </citation>
    <scope>NUCLEOTIDE SEQUENCE [LARGE SCALE GENOMIC DNA]</scope>
    <source>
        <strain evidence="6 7">CGMCC 1.10681</strain>
    </source>
</reference>
<name>A0A1M7JLG2_9BACI</name>
<dbReference type="Pfam" id="PF02771">
    <property type="entry name" value="Acyl-CoA_dh_N"/>
    <property type="match status" value="1"/>
</dbReference>
<keyword evidence="7" id="KW-1185">Reference proteome</keyword>
<feature type="domain" description="Acyl-CoA dehydrogenase/oxidase N-terminal" evidence="4">
    <location>
        <begin position="22"/>
        <end position="92"/>
    </location>
</feature>
<dbReference type="PANTHER" id="PTHR43884:SF25">
    <property type="entry name" value="ACYL-COA DEHYDROGENASE YDBM-RELATED"/>
    <property type="match status" value="1"/>
</dbReference>
<dbReference type="SUPFAM" id="SSF56645">
    <property type="entry name" value="Acyl-CoA dehydrogenase NM domain-like"/>
    <property type="match status" value="1"/>
</dbReference>
<accession>A0A1M7JLG2</accession>
<evidence type="ECO:0000259" key="4">
    <source>
        <dbReference type="Pfam" id="PF02771"/>
    </source>
</evidence>
<keyword evidence="2" id="KW-0560">Oxidoreductase</keyword>
<dbReference type="PIRSF" id="PIRSF016578">
    <property type="entry name" value="HsaA"/>
    <property type="match status" value="1"/>
</dbReference>
<dbReference type="PANTHER" id="PTHR43884">
    <property type="entry name" value="ACYL-COA DEHYDROGENASE"/>
    <property type="match status" value="1"/>
</dbReference>
<dbReference type="InterPro" id="IPR013107">
    <property type="entry name" value="Acyl-CoA_DH_C"/>
</dbReference>
<dbReference type="EMBL" id="FRCZ01000001">
    <property type="protein sequence ID" value="SHM53806.1"/>
    <property type="molecule type" value="Genomic_DNA"/>
</dbReference>
<dbReference type="Pfam" id="PF08028">
    <property type="entry name" value="Acyl-CoA_dh_2"/>
    <property type="match status" value="1"/>
</dbReference>
<dbReference type="Gene3D" id="1.20.140.10">
    <property type="entry name" value="Butyryl-CoA Dehydrogenase, subunit A, domain 3"/>
    <property type="match status" value="1"/>
</dbReference>
<organism evidence="6 7">
    <name type="scientific">Gracilibacillus kekensis</name>
    <dbReference type="NCBI Taxonomy" id="1027249"/>
    <lineage>
        <taxon>Bacteria</taxon>
        <taxon>Bacillati</taxon>
        <taxon>Bacillota</taxon>
        <taxon>Bacilli</taxon>
        <taxon>Bacillales</taxon>
        <taxon>Bacillaceae</taxon>
        <taxon>Gracilibacillus</taxon>
    </lineage>
</organism>
<dbReference type="GO" id="GO:0050660">
    <property type="term" value="F:flavin adenine dinucleotide binding"/>
    <property type="evidence" value="ECO:0007669"/>
    <property type="project" value="InterPro"/>
</dbReference>
<gene>
    <name evidence="6" type="ORF">SAMN05216179_0404</name>
</gene>
<feature type="domain" description="Acyl-CoA oxidase/dehydrogenase middle" evidence="3">
    <location>
        <begin position="122"/>
        <end position="215"/>
    </location>
</feature>
<dbReference type="Gene3D" id="2.40.110.10">
    <property type="entry name" value="Butyryl-CoA Dehydrogenase, subunit A, domain 2"/>
    <property type="match status" value="1"/>
</dbReference>
<dbReference type="InterPro" id="IPR009100">
    <property type="entry name" value="AcylCoA_DH/oxidase_NM_dom_sf"/>
</dbReference>